<gene>
    <name evidence="2" type="ORF">LTR77_009591</name>
</gene>
<dbReference type="GeneID" id="89930921"/>
<name>A0AAV9NY88_9PEZI</name>
<evidence type="ECO:0000256" key="1">
    <source>
        <dbReference type="SAM" id="MobiDB-lite"/>
    </source>
</evidence>
<accession>A0AAV9NY88</accession>
<comment type="caution">
    <text evidence="2">The sequence shown here is derived from an EMBL/GenBank/DDBJ whole genome shotgun (WGS) entry which is preliminary data.</text>
</comment>
<dbReference type="EMBL" id="JAVRRT010000018">
    <property type="protein sequence ID" value="KAK5164926.1"/>
    <property type="molecule type" value="Genomic_DNA"/>
</dbReference>
<organism evidence="2 3">
    <name type="scientific">Saxophila tyrrhenica</name>
    <dbReference type="NCBI Taxonomy" id="1690608"/>
    <lineage>
        <taxon>Eukaryota</taxon>
        <taxon>Fungi</taxon>
        <taxon>Dikarya</taxon>
        <taxon>Ascomycota</taxon>
        <taxon>Pezizomycotina</taxon>
        <taxon>Dothideomycetes</taxon>
        <taxon>Dothideomycetidae</taxon>
        <taxon>Mycosphaerellales</taxon>
        <taxon>Extremaceae</taxon>
        <taxon>Saxophila</taxon>
    </lineage>
</organism>
<sequence>MVRVVNLDEDGCEDETQDRSDGTVATSSYQDAASSRPNPNYDLLFSAALSCYPVISSIASNVDLTTLHELSRTCRQARANLLQYRTTLKEQTLRCANENAHPAARLGDALQASYQQWTSYARTGETIDRVSGGRNCVMKQPTPNVLKGRFRRLCRKCMKSNIEPHTLAAKPADEDVDSHEKLVRSPCTCDEIPWICRPCGQTLRTTDTTYMRGWAWRTRYGACGGIGAGLGEGNEGVECGRGGACLNARIVEKEVELDPKELAALEVEMEKTGLDARTFTGNSFLTCEVVGIGGTVQRKIKKSILVGAIVKEYEDERATSKFLQREQDRLNRSWCSWCDRVVLSKKDADQPARSTDSVASSSSEGSI</sequence>
<dbReference type="AlphaFoldDB" id="A0AAV9NY88"/>
<feature type="compositionally biased region" description="Acidic residues" evidence="1">
    <location>
        <begin position="7"/>
        <end position="16"/>
    </location>
</feature>
<proteinExistence type="predicted"/>
<keyword evidence="3" id="KW-1185">Reference proteome</keyword>
<evidence type="ECO:0000313" key="3">
    <source>
        <dbReference type="Proteomes" id="UP001337655"/>
    </source>
</evidence>
<feature type="compositionally biased region" description="Polar residues" evidence="1">
    <location>
        <begin position="23"/>
        <end position="35"/>
    </location>
</feature>
<reference evidence="2 3" key="1">
    <citation type="submission" date="2023-08" db="EMBL/GenBank/DDBJ databases">
        <title>Black Yeasts Isolated from many extreme environments.</title>
        <authorList>
            <person name="Coleine C."/>
            <person name="Stajich J.E."/>
            <person name="Selbmann L."/>
        </authorList>
    </citation>
    <scope>NUCLEOTIDE SEQUENCE [LARGE SCALE GENOMIC DNA]</scope>
    <source>
        <strain evidence="2 3">CCFEE 5935</strain>
    </source>
</reference>
<protein>
    <submittedName>
        <fullName evidence="2">Uncharacterized protein</fullName>
    </submittedName>
</protein>
<feature type="region of interest" description="Disordered" evidence="1">
    <location>
        <begin position="346"/>
        <end position="367"/>
    </location>
</feature>
<dbReference type="RefSeq" id="XP_064655122.1">
    <property type="nucleotide sequence ID" value="XM_064806817.1"/>
</dbReference>
<feature type="region of interest" description="Disordered" evidence="1">
    <location>
        <begin position="7"/>
        <end position="35"/>
    </location>
</feature>
<evidence type="ECO:0000313" key="2">
    <source>
        <dbReference type="EMBL" id="KAK5164926.1"/>
    </source>
</evidence>
<dbReference type="Proteomes" id="UP001337655">
    <property type="component" value="Unassembled WGS sequence"/>
</dbReference>
<feature type="compositionally biased region" description="Low complexity" evidence="1">
    <location>
        <begin position="354"/>
        <end position="367"/>
    </location>
</feature>